<dbReference type="Gene3D" id="3.10.540.10">
    <property type="entry name" value="duf1285 like domain"/>
    <property type="match status" value="1"/>
</dbReference>
<evidence type="ECO:0000313" key="3">
    <source>
        <dbReference type="EMBL" id="MCZ2722781.1"/>
    </source>
</evidence>
<proteinExistence type="predicted"/>
<name>A0ABT4JWM6_9GAMM</name>
<dbReference type="InterPro" id="IPR023361">
    <property type="entry name" value="DUF1285_beta_roll_sf"/>
</dbReference>
<dbReference type="InterPro" id="IPR048342">
    <property type="entry name" value="DUF1285_C"/>
</dbReference>
<reference evidence="3" key="1">
    <citation type="submission" date="2022-12" db="EMBL/GenBank/DDBJ databases">
        <title>Marinomonas 15G1-11 sp. nov, isolated from marine algae.</title>
        <authorList>
            <person name="Butt M."/>
            <person name="Choi D.G."/>
            <person name="Kim J.M."/>
            <person name="Lee J.K."/>
            <person name="Baek J.H."/>
            <person name="Jeon C.O."/>
        </authorList>
    </citation>
    <scope>NUCLEOTIDE SEQUENCE</scope>
    <source>
        <strain evidence="3">15G1-11</strain>
    </source>
</reference>
<dbReference type="InterPro" id="IPR048341">
    <property type="entry name" value="DUF1285_N"/>
</dbReference>
<dbReference type="Proteomes" id="UP001149719">
    <property type="component" value="Unassembled WGS sequence"/>
</dbReference>
<evidence type="ECO:0000259" key="1">
    <source>
        <dbReference type="Pfam" id="PF06938"/>
    </source>
</evidence>
<dbReference type="InterPro" id="IPR010707">
    <property type="entry name" value="DUF1285"/>
</dbReference>
<dbReference type="Pfam" id="PF06938">
    <property type="entry name" value="DUF1285_N"/>
    <property type="match status" value="1"/>
</dbReference>
<dbReference type="PIRSF" id="PIRSF029557">
    <property type="entry name" value="UCP029557"/>
    <property type="match status" value="1"/>
</dbReference>
<dbReference type="Gene3D" id="2.30.270.10">
    <property type="entry name" value="duf1285 protein"/>
    <property type="match status" value="1"/>
</dbReference>
<accession>A0ABT4JWM6</accession>
<dbReference type="EMBL" id="JAPUBN010000019">
    <property type="protein sequence ID" value="MCZ2722781.1"/>
    <property type="molecule type" value="Genomic_DNA"/>
</dbReference>
<comment type="caution">
    <text evidence="3">The sequence shown here is derived from an EMBL/GenBank/DDBJ whole genome shotgun (WGS) entry which is preliminary data.</text>
</comment>
<feature type="domain" description="DUF1285" evidence="2">
    <location>
        <begin position="83"/>
        <end position="175"/>
    </location>
</feature>
<keyword evidence="4" id="KW-1185">Reference proteome</keyword>
<gene>
    <name evidence="3" type="ORF">O1D97_14460</name>
</gene>
<dbReference type="Pfam" id="PF21028">
    <property type="entry name" value="DUF1285_C"/>
    <property type="match status" value="1"/>
</dbReference>
<protein>
    <submittedName>
        <fullName evidence="3">DUF1285 domain-containing protein</fullName>
    </submittedName>
</protein>
<dbReference type="RefSeq" id="WP_269126701.1">
    <property type="nucleotide sequence ID" value="NZ_JAPUBN010000019.1"/>
</dbReference>
<feature type="domain" description="DUF1285" evidence="1">
    <location>
        <begin position="16"/>
        <end position="82"/>
    </location>
</feature>
<evidence type="ECO:0000313" key="4">
    <source>
        <dbReference type="Proteomes" id="UP001149719"/>
    </source>
</evidence>
<sequence length="180" mass="20556">MKNVDLSAIKASEKMPPVHLWKPELCGDMDLVIRSNGEWIHEGAPMKRASMRKMFSRILWLEDGEHYLVTPHEKVHIQVEDAPFLVTQSKIERDSNAGLVTFTTNVDDVLVLGKDCDLWVETGPEGDRPYISMRYGMKAMLHRSVYYDLVNNGYEKEIEGKQHVCIESAGKEFSLGIFDI</sequence>
<evidence type="ECO:0000259" key="2">
    <source>
        <dbReference type="Pfam" id="PF21028"/>
    </source>
</evidence>
<organism evidence="3 4">
    <name type="scientific">Marinomonas phaeophyticola</name>
    <dbReference type="NCBI Taxonomy" id="3004091"/>
    <lineage>
        <taxon>Bacteria</taxon>
        <taxon>Pseudomonadati</taxon>
        <taxon>Pseudomonadota</taxon>
        <taxon>Gammaproteobacteria</taxon>
        <taxon>Oceanospirillales</taxon>
        <taxon>Oceanospirillaceae</taxon>
        <taxon>Marinomonas</taxon>
    </lineage>
</organism>